<dbReference type="Gene3D" id="2.40.10.10">
    <property type="entry name" value="Trypsin-like serine proteases"/>
    <property type="match status" value="1"/>
</dbReference>
<dbReference type="InterPro" id="IPR043504">
    <property type="entry name" value="Peptidase_S1_PA_chymotrypsin"/>
</dbReference>
<name>A0A8C0BMJ6_9AVES</name>
<protein>
    <recommendedName>
        <fullName evidence="2">Peptidase S1 domain-containing protein</fullName>
    </recommendedName>
</protein>
<dbReference type="PROSITE" id="PS00134">
    <property type="entry name" value="TRYPSIN_HIS"/>
    <property type="match status" value="1"/>
</dbReference>
<dbReference type="PANTHER" id="PTHR24271:SF51">
    <property type="entry name" value="GRANZYME M"/>
    <property type="match status" value="1"/>
</dbReference>
<dbReference type="Ensembl" id="ENSBJAT00000020043.1">
    <property type="protein sequence ID" value="ENSBJAP00000019503.1"/>
    <property type="gene ID" value="ENSBJAG00000012835.1"/>
</dbReference>
<sequence length="75" mass="8172">PFWWGSQLAAAQPGQALLSPAAWGRLRPSVIGGREAEPHSRPYMVSIQFGGVHACGGALLHKRWVLTAAHCFPRR</sequence>
<evidence type="ECO:0000313" key="3">
    <source>
        <dbReference type="Ensembl" id="ENSBJAP00000019503.1"/>
    </source>
</evidence>
<dbReference type="InterPro" id="IPR009003">
    <property type="entry name" value="Peptidase_S1_PA"/>
</dbReference>
<evidence type="ECO:0000259" key="2">
    <source>
        <dbReference type="PROSITE" id="PS50240"/>
    </source>
</evidence>
<accession>A0A8C0BMJ6</accession>
<reference evidence="3" key="2">
    <citation type="submission" date="2025-09" db="UniProtKB">
        <authorList>
            <consortium name="Ensembl"/>
        </authorList>
    </citation>
    <scope>IDENTIFICATION</scope>
</reference>
<feature type="domain" description="Peptidase S1" evidence="2">
    <location>
        <begin position="30"/>
        <end position="75"/>
    </location>
</feature>
<proteinExistence type="predicted"/>
<dbReference type="Proteomes" id="UP000694555">
    <property type="component" value="Unplaced"/>
</dbReference>
<dbReference type="SUPFAM" id="SSF50494">
    <property type="entry name" value="Trypsin-like serine proteases"/>
    <property type="match status" value="1"/>
</dbReference>
<dbReference type="GO" id="GO:0006508">
    <property type="term" value="P:proteolysis"/>
    <property type="evidence" value="ECO:0007669"/>
    <property type="project" value="InterPro"/>
</dbReference>
<dbReference type="Pfam" id="PF00089">
    <property type="entry name" value="Trypsin"/>
    <property type="match status" value="1"/>
</dbReference>
<evidence type="ECO:0000256" key="1">
    <source>
        <dbReference type="ARBA" id="ARBA00023157"/>
    </source>
</evidence>
<dbReference type="PROSITE" id="PS50240">
    <property type="entry name" value="TRYPSIN_DOM"/>
    <property type="match status" value="1"/>
</dbReference>
<evidence type="ECO:0000313" key="4">
    <source>
        <dbReference type="Proteomes" id="UP000694555"/>
    </source>
</evidence>
<dbReference type="GO" id="GO:0004252">
    <property type="term" value="F:serine-type endopeptidase activity"/>
    <property type="evidence" value="ECO:0007669"/>
    <property type="project" value="InterPro"/>
</dbReference>
<dbReference type="PANTHER" id="PTHR24271">
    <property type="entry name" value="KALLIKREIN-RELATED"/>
    <property type="match status" value="1"/>
</dbReference>
<organism evidence="3 4">
    <name type="scientific">Buteo japonicus</name>
    <dbReference type="NCBI Taxonomy" id="224669"/>
    <lineage>
        <taxon>Eukaryota</taxon>
        <taxon>Metazoa</taxon>
        <taxon>Chordata</taxon>
        <taxon>Craniata</taxon>
        <taxon>Vertebrata</taxon>
        <taxon>Euteleostomi</taxon>
        <taxon>Archelosauria</taxon>
        <taxon>Archosauria</taxon>
        <taxon>Dinosauria</taxon>
        <taxon>Saurischia</taxon>
        <taxon>Theropoda</taxon>
        <taxon>Coelurosauria</taxon>
        <taxon>Aves</taxon>
        <taxon>Neognathae</taxon>
        <taxon>Neoaves</taxon>
        <taxon>Telluraves</taxon>
        <taxon>Accipitrimorphae</taxon>
        <taxon>Accipitriformes</taxon>
        <taxon>Accipitridae</taxon>
        <taxon>Accipitrinae</taxon>
        <taxon>Buteo</taxon>
    </lineage>
</organism>
<reference evidence="3" key="1">
    <citation type="submission" date="2025-08" db="UniProtKB">
        <authorList>
            <consortium name="Ensembl"/>
        </authorList>
    </citation>
    <scope>IDENTIFICATION</scope>
</reference>
<keyword evidence="1" id="KW-1015">Disulfide bond</keyword>
<dbReference type="AlphaFoldDB" id="A0A8C0BMJ6"/>
<dbReference type="InterPro" id="IPR018114">
    <property type="entry name" value="TRYPSIN_HIS"/>
</dbReference>
<dbReference type="InterPro" id="IPR001254">
    <property type="entry name" value="Trypsin_dom"/>
</dbReference>
<keyword evidence="4" id="KW-1185">Reference proteome</keyword>